<protein>
    <submittedName>
        <fullName evidence="1">Uncharacterized protein</fullName>
    </submittedName>
</protein>
<reference evidence="1" key="1">
    <citation type="submission" date="2018-05" db="EMBL/GenBank/DDBJ databases">
        <authorList>
            <person name="Lanie J.A."/>
            <person name="Ng W.-L."/>
            <person name="Kazmierczak K.M."/>
            <person name="Andrzejewski T.M."/>
            <person name="Davidsen T.M."/>
            <person name="Wayne K.J."/>
            <person name="Tettelin H."/>
            <person name="Glass J.I."/>
            <person name="Rusch D."/>
            <person name="Podicherti R."/>
            <person name="Tsui H.-C.T."/>
            <person name="Winkler M.E."/>
        </authorList>
    </citation>
    <scope>NUCLEOTIDE SEQUENCE</scope>
</reference>
<name>A0A382EA06_9ZZZZ</name>
<feature type="non-terminal residue" evidence="1">
    <location>
        <position position="100"/>
    </location>
</feature>
<proteinExistence type="predicted"/>
<organism evidence="1">
    <name type="scientific">marine metagenome</name>
    <dbReference type="NCBI Taxonomy" id="408172"/>
    <lineage>
        <taxon>unclassified sequences</taxon>
        <taxon>metagenomes</taxon>
        <taxon>ecological metagenomes</taxon>
    </lineage>
</organism>
<dbReference type="AlphaFoldDB" id="A0A382EA06"/>
<evidence type="ECO:0000313" key="1">
    <source>
        <dbReference type="EMBL" id="SVB46813.1"/>
    </source>
</evidence>
<accession>A0A382EA06</accession>
<gene>
    <name evidence="1" type="ORF">METZ01_LOCUS199667</name>
</gene>
<sequence length="100" mass="10432">MRVIAAAIILLTGLLGPGYASAQNSSTFSTQFRDYFTAIALNAGHGARNEAVRQRQVEAALAAMVTQFLIERPAQVSAVIAGLSAAAPDVASRIAKNTMV</sequence>
<dbReference type="EMBL" id="UINC01043165">
    <property type="protein sequence ID" value="SVB46813.1"/>
    <property type="molecule type" value="Genomic_DNA"/>
</dbReference>